<keyword evidence="3 5" id="KW-1133">Transmembrane helix</keyword>
<evidence type="ECO:0000256" key="4">
    <source>
        <dbReference type="ARBA" id="ARBA00023136"/>
    </source>
</evidence>
<keyword evidence="2 5" id="KW-0812">Transmembrane</keyword>
<gene>
    <name evidence="7" type="ORF">COR50_04475</name>
</gene>
<dbReference type="EMBL" id="CP023777">
    <property type="protein sequence ID" value="ATL46489.1"/>
    <property type="molecule type" value="Genomic_DNA"/>
</dbReference>
<comment type="subcellular location">
    <subcellularLocation>
        <location evidence="1">Membrane</location>
        <topology evidence="1">Multi-pass membrane protein</topology>
    </subcellularLocation>
</comment>
<organism evidence="7 8">
    <name type="scientific">Chitinophaga caeni</name>
    <dbReference type="NCBI Taxonomy" id="2029983"/>
    <lineage>
        <taxon>Bacteria</taxon>
        <taxon>Pseudomonadati</taxon>
        <taxon>Bacteroidota</taxon>
        <taxon>Chitinophagia</taxon>
        <taxon>Chitinophagales</taxon>
        <taxon>Chitinophagaceae</taxon>
        <taxon>Chitinophaga</taxon>
    </lineage>
</organism>
<evidence type="ECO:0000256" key="1">
    <source>
        <dbReference type="ARBA" id="ARBA00004141"/>
    </source>
</evidence>
<feature type="domain" description="TM2" evidence="6">
    <location>
        <begin position="49"/>
        <end position="93"/>
    </location>
</feature>
<dbReference type="RefSeq" id="WP_098192877.1">
    <property type="nucleotide sequence ID" value="NZ_CP023777.1"/>
</dbReference>
<sequence>MNDNYLYTLPGLSHEEMLWLKELTKDFNDETKQKFFILYNQNRKDPQTILICCLLGFVCVSGIHRFLLNQVGMGILYLFTGGLCLVGTIVDAVNYKKLTWEYNKQQAMEAAAMLGYR</sequence>
<evidence type="ECO:0000256" key="2">
    <source>
        <dbReference type="ARBA" id="ARBA00022692"/>
    </source>
</evidence>
<dbReference type="OrthoDB" id="9816361at2"/>
<proteinExistence type="predicted"/>
<keyword evidence="8" id="KW-1185">Reference proteome</keyword>
<evidence type="ECO:0000256" key="5">
    <source>
        <dbReference type="SAM" id="Phobius"/>
    </source>
</evidence>
<dbReference type="AlphaFoldDB" id="A0A291QR54"/>
<dbReference type="Proteomes" id="UP000220133">
    <property type="component" value="Chromosome"/>
</dbReference>
<evidence type="ECO:0000313" key="8">
    <source>
        <dbReference type="Proteomes" id="UP000220133"/>
    </source>
</evidence>
<accession>A0A291QR54</accession>
<keyword evidence="4 5" id="KW-0472">Membrane</keyword>
<dbReference type="InterPro" id="IPR007829">
    <property type="entry name" value="TM2"/>
</dbReference>
<evidence type="ECO:0000256" key="3">
    <source>
        <dbReference type="ARBA" id="ARBA00022989"/>
    </source>
</evidence>
<protein>
    <recommendedName>
        <fullName evidence="6">TM2 domain-containing protein</fullName>
    </recommendedName>
</protein>
<feature type="transmembrane region" description="Helical" evidence="5">
    <location>
        <begin position="74"/>
        <end position="95"/>
    </location>
</feature>
<reference evidence="7 8" key="1">
    <citation type="submission" date="2017-10" db="EMBL/GenBank/DDBJ databases">
        <title>Paenichitinophaga pekingensis gen. nov., sp. nov., isolated from activated sludge.</title>
        <authorList>
            <person name="Jin D."/>
            <person name="Kong X."/>
            <person name="Deng Y."/>
            <person name="Bai Z."/>
        </authorList>
    </citation>
    <scope>NUCLEOTIDE SEQUENCE [LARGE SCALE GENOMIC DNA]</scope>
    <source>
        <strain evidence="7 8">13</strain>
    </source>
</reference>
<dbReference type="KEGG" id="cbae:COR50_04475"/>
<dbReference type="GO" id="GO:0016020">
    <property type="term" value="C:membrane"/>
    <property type="evidence" value="ECO:0007669"/>
    <property type="project" value="UniProtKB-SubCell"/>
</dbReference>
<evidence type="ECO:0000259" key="6">
    <source>
        <dbReference type="Pfam" id="PF05154"/>
    </source>
</evidence>
<feature type="transmembrane region" description="Helical" evidence="5">
    <location>
        <begin position="48"/>
        <end position="68"/>
    </location>
</feature>
<evidence type="ECO:0000313" key="7">
    <source>
        <dbReference type="EMBL" id="ATL46489.1"/>
    </source>
</evidence>
<dbReference type="Pfam" id="PF05154">
    <property type="entry name" value="TM2"/>
    <property type="match status" value="1"/>
</dbReference>
<name>A0A291QR54_9BACT</name>